<accession>A0AAC9HMJ6</accession>
<dbReference type="InterPro" id="IPR013154">
    <property type="entry name" value="ADH-like_N"/>
</dbReference>
<dbReference type="PANTHER" id="PTHR43677:SF4">
    <property type="entry name" value="QUINONE OXIDOREDUCTASE-LIKE PROTEIN 2"/>
    <property type="match status" value="1"/>
</dbReference>
<dbReference type="Pfam" id="PF00107">
    <property type="entry name" value="ADH_zinc_N"/>
    <property type="match status" value="1"/>
</dbReference>
<dbReference type="GO" id="GO:0003960">
    <property type="term" value="F:quinone reductase (NADPH) activity"/>
    <property type="evidence" value="ECO:0007669"/>
    <property type="project" value="UniProtKB-EC"/>
</dbReference>
<dbReference type="Gene3D" id="3.40.50.720">
    <property type="entry name" value="NAD(P)-binding Rossmann-like Domain"/>
    <property type="match status" value="1"/>
</dbReference>
<dbReference type="KEGG" id="ahm:TL08_05255"/>
<dbReference type="AlphaFoldDB" id="A0AAC9HMJ6"/>
<dbReference type="RefSeq" id="WP_084642571.1">
    <property type="nucleotide sequence ID" value="NZ_CP014859.1"/>
</dbReference>
<dbReference type="InterPro" id="IPR036291">
    <property type="entry name" value="NAD(P)-bd_dom_sf"/>
</dbReference>
<evidence type="ECO:0000313" key="3">
    <source>
        <dbReference type="Proteomes" id="UP000095210"/>
    </source>
</evidence>
<reference evidence="3" key="1">
    <citation type="submission" date="2016-03" db="EMBL/GenBank/DDBJ databases">
        <title>Complete genome sequence of the type strain Actinoalloteichus hymeniacidonis DSM 45092.</title>
        <authorList>
            <person name="Schaffert L."/>
            <person name="Albersmeier A."/>
            <person name="Winkler A."/>
            <person name="Kalinowski J."/>
            <person name="Zotchev S."/>
            <person name="Ruckert C."/>
        </authorList>
    </citation>
    <scope>NUCLEOTIDE SEQUENCE [LARGE SCALE GENOMIC DNA]</scope>
    <source>
        <strain evidence="3">HPA177(T) (DSM 45092(T))</strain>
    </source>
</reference>
<protein>
    <submittedName>
        <fullName evidence="2">Zn-dependent oxidoreductase, NADPH:quinone reductase</fullName>
        <ecNumber evidence="2">1.6.5.5</ecNumber>
    </submittedName>
</protein>
<proteinExistence type="predicted"/>
<dbReference type="Gene3D" id="3.90.180.10">
    <property type="entry name" value="Medium-chain alcohol dehydrogenases, catalytic domain"/>
    <property type="match status" value="1"/>
</dbReference>
<dbReference type="Proteomes" id="UP000095210">
    <property type="component" value="Chromosome"/>
</dbReference>
<sequence length="340" mass="35631">MTRYLNSSGVERSAVRIERFGTIPAGPSRQAETRAPRGPRALVRITHASVGVTDVMAARGDYLLQPRRGFVPGYDLVGIIEYLPSGDARGLRIGQRVAAVLPRMGAHATVIDVPTSLLVPIPDGLDSAIAATVPLDAVTAGCALEALRPDGRPILVQGAGGAVGSWAVQLASAGGRTVYGTASRRSREHAERFGATVLDYGDFGWIDELRAITGGGVSAAIDHTGSRALRRAVRPSGRIVRIAFGGSPGTQCAATAAGSLATQLRRYARPDERLCSVPMLLMTRRDRCRRLLAELLAGVAAGRLIAPGPRLFALSDYAGAMAAAEAGDPGEKIVLTTDEH</sequence>
<dbReference type="PANTHER" id="PTHR43677">
    <property type="entry name" value="SHORT-CHAIN DEHYDROGENASE/REDUCTASE"/>
    <property type="match status" value="1"/>
</dbReference>
<dbReference type="InterPro" id="IPR051397">
    <property type="entry name" value="Zn-ADH-like_protein"/>
</dbReference>
<dbReference type="InterPro" id="IPR011032">
    <property type="entry name" value="GroES-like_sf"/>
</dbReference>
<dbReference type="EC" id="1.6.5.5" evidence="2"/>
<keyword evidence="2" id="KW-0560">Oxidoreductase</keyword>
<keyword evidence="3" id="KW-1185">Reference proteome</keyword>
<feature type="domain" description="Enoyl reductase (ER)" evidence="1">
    <location>
        <begin position="22"/>
        <end position="335"/>
    </location>
</feature>
<dbReference type="SMART" id="SM00829">
    <property type="entry name" value="PKS_ER"/>
    <property type="match status" value="1"/>
</dbReference>
<dbReference type="InterPro" id="IPR013149">
    <property type="entry name" value="ADH-like_C"/>
</dbReference>
<name>A0AAC9HMJ6_9PSEU</name>
<dbReference type="SUPFAM" id="SSF51735">
    <property type="entry name" value="NAD(P)-binding Rossmann-fold domains"/>
    <property type="match status" value="1"/>
</dbReference>
<gene>
    <name evidence="2" type="ORF">TL08_05255</name>
</gene>
<evidence type="ECO:0000313" key="2">
    <source>
        <dbReference type="EMBL" id="AOS61878.1"/>
    </source>
</evidence>
<evidence type="ECO:0000259" key="1">
    <source>
        <dbReference type="SMART" id="SM00829"/>
    </source>
</evidence>
<dbReference type="InterPro" id="IPR020843">
    <property type="entry name" value="ER"/>
</dbReference>
<organism evidence="2 3">
    <name type="scientific">Actinoalloteichus hymeniacidonis</name>
    <dbReference type="NCBI Taxonomy" id="340345"/>
    <lineage>
        <taxon>Bacteria</taxon>
        <taxon>Bacillati</taxon>
        <taxon>Actinomycetota</taxon>
        <taxon>Actinomycetes</taxon>
        <taxon>Pseudonocardiales</taxon>
        <taxon>Pseudonocardiaceae</taxon>
        <taxon>Actinoalloteichus</taxon>
    </lineage>
</organism>
<dbReference type="EMBL" id="CP014859">
    <property type="protein sequence ID" value="AOS61878.1"/>
    <property type="molecule type" value="Genomic_DNA"/>
</dbReference>
<dbReference type="Pfam" id="PF08240">
    <property type="entry name" value="ADH_N"/>
    <property type="match status" value="1"/>
</dbReference>
<dbReference type="SUPFAM" id="SSF50129">
    <property type="entry name" value="GroES-like"/>
    <property type="match status" value="1"/>
</dbReference>